<dbReference type="EMBL" id="AZGZ01000007">
    <property type="protein sequence ID" value="KZZ94019.1"/>
    <property type="molecule type" value="Genomic_DNA"/>
</dbReference>
<evidence type="ECO:0000256" key="1">
    <source>
        <dbReference type="SAM" id="MobiDB-lite"/>
    </source>
</evidence>
<dbReference type="CDD" id="cd03444">
    <property type="entry name" value="Thioesterase_II_repeat1"/>
    <property type="match status" value="1"/>
</dbReference>
<dbReference type="GO" id="GO:0047617">
    <property type="term" value="F:fatty acyl-CoA hydrolase activity"/>
    <property type="evidence" value="ECO:0007669"/>
    <property type="project" value="InterPro"/>
</dbReference>
<dbReference type="PANTHER" id="PTHR11066">
    <property type="entry name" value="ACYL-COA THIOESTERASE"/>
    <property type="match status" value="1"/>
</dbReference>
<dbReference type="Pfam" id="PF20789">
    <property type="entry name" value="4HBT_3C"/>
    <property type="match status" value="1"/>
</dbReference>
<evidence type="ECO:0000259" key="3">
    <source>
        <dbReference type="Pfam" id="PF20789"/>
    </source>
</evidence>
<accession>A0A168AJY2</accession>
<dbReference type="AlphaFoldDB" id="A0A168AJY2"/>
<dbReference type="InterPro" id="IPR049449">
    <property type="entry name" value="TesB_ACOT8-like_N"/>
</dbReference>
<dbReference type="InterPro" id="IPR029069">
    <property type="entry name" value="HotDog_dom_sf"/>
</dbReference>
<dbReference type="CDD" id="cd03445">
    <property type="entry name" value="Thioesterase_II_repeat2"/>
    <property type="match status" value="1"/>
</dbReference>
<dbReference type="VEuPathDB" id="FungiDB:AAP_02112"/>
<comment type="caution">
    <text evidence="4">The sequence shown here is derived from an EMBL/GenBank/DDBJ whole genome shotgun (WGS) entry which is preliminary data.</text>
</comment>
<keyword evidence="5" id="KW-1185">Reference proteome</keyword>
<evidence type="ECO:0000313" key="4">
    <source>
        <dbReference type="EMBL" id="KZZ94019.1"/>
    </source>
</evidence>
<dbReference type="GO" id="GO:0006637">
    <property type="term" value="P:acyl-CoA metabolic process"/>
    <property type="evidence" value="ECO:0007669"/>
    <property type="project" value="InterPro"/>
</dbReference>
<dbReference type="InterPro" id="IPR049450">
    <property type="entry name" value="ACOT8-like_C"/>
</dbReference>
<dbReference type="PANTHER" id="PTHR11066:SF34">
    <property type="entry name" value="ACYL-COENZYME A THIOESTERASE 8"/>
    <property type="match status" value="1"/>
</dbReference>
<dbReference type="Gene3D" id="3.10.129.10">
    <property type="entry name" value="Hotdog Thioesterase"/>
    <property type="match status" value="2"/>
</dbReference>
<dbReference type="GO" id="GO:0009062">
    <property type="term" value="P:fatty acid catabolic process"/>
    <property type="evidence" value="ECO:0007669"/>
    <property type="project" value="TreeGrafter"/>
</dbReference>
<protein>
    <submittedName>
        <fullName evidence="4">Acyl-CoA thioesterase</fullName>
    </submittedName>
</protein>
<dbReference type="Pfam" id="PF13622">
    <property type="entry name" value="4HBT_3"/>
    <property type="match status" value="1"/>
</dbReference>
<evidence type="ECO:0000259" key="2">
    <source>
        <dbReference type="Pfam" id="PF13622"/>
    </source>
</evidence>
<feature type="domain" description="Acyl-CoA thioesterase-like N-terminal HotDog" evidence="2">
    <location>
        <begin position="40"/>
        <end position="124"/>
    </location>
</feature>
<dbReference type="InterPro" id="IPR003703">
    <property type="entry name" value="Acyl_CoA_thio"/>
</dbReference>
<feature type="compositionally biased region" description="Basic and acidic residues" evidence="1">
    <location>
        <begin position="269"/>
        <end position="282"/>
    </location>
</feature>
<reference evidence="4 5" key="1">
    <citation type="journal article" date="2016" name="Genome Biol. Evol.">
        <title>Divergent and convergent evolution of fungal pathogenicity.</title>
        <authorList>
            <person name="Shang Y."/>
            <person name="Xiao G."/>
            <person name="Zheng P."/>
            <person name="Cen K."/>
            <person name="Zhan S."/>
            <person name="Wang C."/>
        </authorList>
    </citation>
    <scope>NUCLEOTIDE SEQUENCE [LARGE SCALE GENOMIC DNA]</scope>
    <source>
        <strain evidence="4 5">ARSEF 7405</strain>
    </source>
</reference>
<dbReference type="GO" id="GO:0005782">
    <property type="term" value="C:peroxisomal matrix"/>
    <property type="evidence" value="ECO:0007669"/>
    <property type="project" value="UniProtKB-SubCell"/>
</dbReference>
<evidence type="ECO:0000313" key="5">
    <source>
        <dbReference type="Proteomes" id="UP000242877"/>
    </source>
</evidence>
<name>A0A168AJY2_9EURO</name>
<dbReference type="Proteomes" id="UP000242877">
    <property type="component" value="Unassembled WGS sequence"/>
</dbReference>
<dbReference type="FunFam" id="3.10.129.10:FF:000074">
    <property type="entry name" value="Acyl-CoA thioesterase II"/>
    <property type="match status" value="1"/>
</dbReference>
<dbReference type="OrthoDB" id="68328at2759"/>
<dbReference type="SUPFAM" id="SSF54637">
    <property type="entry name" value="Thioesterase/thiol ester dehydrase-isomerase"/>
    <property type="match status" value="2"/>
</dbReference>
<sequence>MGKTLFEPPPLDPNKSQMENVLELTPVAVIGPDVFTNTRPLWHPPGARGIYGGAVIAQSLSAAQLTVNENFYPHSMHCYFVLAGDSDVPVIYHVERVRDGRSFATRTVQARQRGKAIFTATMSFDRIVDEAERKDKRKLEHASRKPNIKFPSEKLDDGPLGRLLGHAPLQAVRDVKITGEPASNPADRSVYHFVRSRPQITPEGGAAAHLSAFAYISDSSFIGTVPHVHNVPRFASIDALKSMLSQLKNPSDLEHQALEDYIRELEDAEAQKERAKEIERTETAANPASRRDKEPKVLGKEDWETGMVVSLDHTIYFHTRHGFRADEWMLVEMYSPWAGEERGLVIQNAWTRDGTLIATCVQEGIVRMKQDQSWNEKKAKL</sequence>
<organism evidence="4 5">
    <name type="scientific">Ascosphaera apis ARSEF 7405</name>
    <dbReference type="NCBI Taxonomy" id="392613"/>
    <lineage>
        <taxon>Eukaryota</taxon>
        <taxon>Fungi</taxon>
        <taxon>Dikarya</taxon>
        <taxon>Ascomycota</taxon>
        <taxon>Pezizomycotina</taxon>
        <taxon>Eurotiomycetes</taxon>
        <taxon>Eurotiomycetidae</taxon>
        <taxon>Onygenales</taxon>
        <taxon>Ascosphaeraceae</taxon>
        <taxon>Ascosphaera</taxon>
    </lineage>
</organism>
<feature type="region of interest" description="Disordered" evidence="1">
    <location>
        <begin position="269"/>
        <end position="296"/>
    </location>
</feature>
<proteinExistence type="predicted"/>
<gene>
    <name evidence="4" type="ORF">AAP_02112</name>
</gene>
<feature type="domain" description="Acyl-CoA thioesterase-like C-terminal" evidence="3">
    <location>
        <begin position="179"/>
        <end position="366"/>
    </location>
</feature>